<organism evidence="1 2">
    <name type="scientific">Coniosporium uncinatum</name>
    <dbReference type="NCBI Taxonomy" id="93489"/>
    <lineage>
        <taxon>Eukaryota</taxon>
        <taxon>Fungi</taxon>
        <taxon>Dikarya</taxon>
        <taxon>Ascomycota</taxon>
        <taxon>Pezizomycotina</taxon>
        <taxon>Dothideomycetes</taxon>
        <taxon>Dothideomycetes incertae sedis</taxon>
        <taxon>Coniosporium</taxon>
    </lineage>
</organism>
<protein>
    <submittedName>
        <fullName evidence="1">Uncharacterized protein</fullName>
    </submittedName>
</protein>
<evidence type="ECO:0000313" key="2">
    <source>
        <dbReference type="Proteomes" id="UP001186974"/>
    </source>
</evidence>
<dbReference type="EMBL" id="JAWDJW010003980">
    <property type="protein sequence ID" value="KAK3076428.1"/>
    <property type="molecule type" value="Genomic_DNA"/>
</dbReference>
<sequence>DAQRDEGGGQAALEVGVAHSSQNTAPGGTTHAAHADGLNAASTTNSREKIPTTRKSLTVPPLEAAMSNGGTGANQTTETASAATAEPLESTPLTANAADSTAASPKDAVSADVKEPTYGTRSRNRPRGSRPNYAEDVEMDYDFAQPGPNGTSDKWQASIQRTSDTPPSGSSRQASPGAIAKTLPAASNGWSTVNANPKDSPIPGTSTFSANPNAPPSKKRKATATSTNHTQVHSTAATPPTVTRKVNMATALSPRERETNMYTFEKTGATLQNGNLIADDGTVFSVNDCVYLICEPPGEPYYIGRIMEFRHKIPDNPRSSIEQIRINWGYRPRDIGRASNDTRMIYATMHSDLCPVTSLRGKCMIKHKDEIPDLDEYRKGKNCFWFNQVFDRFIHRWYEAIPTSQVIN</sequence>
<accession>A0ACC3DIJ5</accession>
<dbReference type="Proteomes" id="UP001186974">
    <property type="component" value="Unassembled WGS sequence"/>
</dbReference>
<proteinExistence type="predicted"/>
<feature type="non-terminal residue" evidence="1">
    <location>
        <position position="1"/>
    </location>
</feature>
<keyword evidence="2" id="KW-1185">Reference proteome</keyword>
<name>A0ACC3DIJ5_9PEZI</name>
<feature type="non-terminal residue" evidence="1">
    <location>
        <position position="408"/>
    </location>
</feature>
<gene>
    <name evidence="1" type="ORF">LTS18_013030</name>
</gene>
<comment type="caution">
    <text evidence="1">The sequence shown here is derived from an EMBL/GenBank/DDBJ whole genome shotgun (WGS) entry which is preliminary data.</text>
</comment>
<evidence type="ECO:0000313" key="1">
    <source>
        <dbReference type="EMBL" id="KAK3076428.1"/>
    </source>
</evidence>
<reference evidence="1" key="1">
    <citation type="submission" date="2024-09" db="EMBL/GenBank/DDBJ databases">
        <title>Black Yeasts Isolated from many extreme environments.</title>
        <authorList>
            <person name="Coleine C."/>
            <person name="Stajich J.E."/>
            <person name="Selbmann L."/>
        </authorList>
    </citation>
    <scope>NUCLEOTIDE SEQUENCE</scope>
    <source>
        <strain evidence="1">CCFEE 5737</strain>
    </source>
</reference>